<keyword evidence="7" id="KW-0472">Membrane</keyword>
<keyword evidence="3" id="KW-0328">Glycosyltransferase</keyword>
<keyword evidence="10" id="KW-1185">Reference proteome</keyword>
<comment type="subcellular location">
    <subcellularLocation>
        <location evidence="1">Golgi apparatus membrane</location>
        <topology evidence="1">Single-pass type II membrane protein</topology>
    </subcellularLocation>
</comment>
<dbReference type="GO" id="GO:0000139">
    <property type="term" value="C:Golgi membrane"/>
    <property type="evidence" value="ECO:0007669"/>
    <property type="project" value="UniProtKB-SubCell"/>
</dbReference>
<protein>
    <submittedName>
        <fullName evidence="11">Uncharacterized protein LOC105037216</fullName>
    </submittedName>
</protein>
<evidence type="ECO:0000256" key="5">
    <source>
        <dbReference type="ARBA" id="ARBA00022692"/>
    </source>
</evidence>
<dbReference type="InterPro" id="IPR049625">
    <property type="entry name" value="Glyco_transf_61_cat"/>
</dbReference>
<evidence type="ECO:0000256" key="1">
    <source>
        <dbReference type="ARBA" id="ARBA00004323"/>
    </source>
</evidence>
<dbReference type="GO" id="GO:0016763">
    <property type="term" value="F:pentosyltransferase activity"/>
    <property type="evidence" value="ECO:0007669"/>
    <property type="project" value="UniProtKB-ARBA"/>
</dbReference>
<gene>
    <name evidence="11" type="primary">LOC105037216</name>
</gene>
<organism evidence="10 11">
    <name type="scientific">Elaeis guineensis var. tenera</name>
    <name type="common">Oil palm</name>
    <dbReference type="NCBI Taxonomy" id="51953"/>
    <lineage>
        <taxon>Eukaryota</taxon>
        <taxon>Viridiplantae</taxon>
        <taxon>Streptophyta</taxon>
        <taxon>Embryophyta</taxon>
        <taxon>Tracheophyta</taxon>
        <taxon>Spermatophyta</taxon>
        <taxon>Magnoliopsida</taxon>
        <taxon>Liliopsida</taxon>
        <taxon>Arecaceae</taxon>
        <taxon>Arecoideae</taxon>
        <taxon>Cocoseae</taxon>
        <taxon>Elaeidinae</taxon>
        <taxon>Elaeis</taxon>
    </lineage>
</organism>
<dbReference type="Pfam" id="PF04577">
    <property type="entry name" value="Glyco_transf_61"/>
    <property type="match status" value="1"/>
</dbReference>
<keyword evidence="4" id="KW-0808">Transferase</keyword>
<dbReference type="Proteomes" id="UP000504607">
    <property type="component" value="Unplaced"/>
</dbReference>
<evidence type="ECO:0000313" key="10">
    <source>
        <dbReference type="Proteomes" id="UP000504607"/>
    </source>
</evidence>
<dbReference type="InParanoid" id="A0A6I9QKI7"/>
<dbReference type="AlphaFoldDB" id="A0A6I9QKI7"/>
<dbReference type="RefSeq" id="XP_010911207.2">
    <property type="nucleotide sequence ID" value="XM_010912905.2"/>
</dbReference>
<dbReference type="InterPro" id="IPR007657">
    <property type="entry name" value="Glycosyltransferase_61"/>
</dbReference>
<evidence type="ECO:0000259" key="9">
    <source>
        <dbReference type="Pfam" id="PF04577"/>
    </source>
</evidence>
<evidence type="ECO:0000256" key="3">
    <source>
        <dbReference type="ARBA" id="ARBA00022676"/>
    </source>
</evidence>
<proteinExistence type="predicted"/>
<accession>A0A6I9QKI7</accession>
<keyword evidence="8" id="KW-0325">Glycoprotein</keyword>
<evidence type="ECO:0000256" key="2">
    <source>
        <dbReference type="ARBA" id="ARBA00004881"/>
    </source>
</evidence>
<comment type="pathway">
    <text evidence="2">Glycan metabolism.</text>
</comment>
<reference evidence="11" key="1">
    <citation type="submission" date="2025-08" db="UniProtKB">
        <authorList>
            <consortium name="RefSeq"/>
        </authorList>
    </citation>
    <scope>IDENTIFICATION</scope>
</reference>
<dbReference type="PANTHER" id="PTHR20961:SF38">
    <property type="entry name" value="PROTEIN O-LINKED-MANNOSE BETA-1,4-N-ACETYLGLUCOSAMINYLTRANSFERASE 2"/>
    <property type="match status" value="1"/>
</dbReference>
<evidence type="ECO:0000256" key="6">
    <source>
        <dbReference type="ARBA" id="ARBA00022989"/>
    </source>
</evidence>
<evidence type="ECO:0000256" key="8">
    <source>
        <dbReference type="ARBA" id="ARBA00023180"/>
    </source>
</evidence>
<feature type="domain" description="Glycosyltransferase 61 catalytic" evidence="9">
    <location>
        <begin position="233"/>
        <end position="359"/>
    </location>
</feature>
<evidence type="ECO:0000256" key="7">
    <source>
        <dbReference type="ARBA" id="ARBA00023136"/>
    </source>
</evidence>
<sequence length="461" mass="52822">MTTSPDSPPRLSTHSPKRSLCFLTSFIALLILVQIQAIKFPLSFSLSSSSSLWPFFQQNKLELHRTQTMLQDSVTFLPLKDLRFTKEPMSGNTWFMSSIDDTYEDGESQHLYFPSSESKGRLLCLFGNNTGDGAKNSYALAWPEALPHNATLLTGLTFMSDTYYDYHNIWHGLTAISPFVAWHLRKECAVPARWVLFHWGELRTRMSPWIQALVEASIGKVMIEKFENSGHRPTCFEKVVVFRHNQGSMGKERKEEVYDLMRCKTRAFCNISQEIGDPKGIRLTLLLRDGSRSFKDEPAVIRIFDRECRKVEGCRFKVARSNNLTFCDQVKLLSDTDVFVSAHGAQMTNLVFMDKNSSIMEFYPKGWRERAGAGQYVFRWLAEWARMRHQGSWWDPKGEPCTHDDEGSCFSHYKDAQLGHDEAYFANWTAKVLHEMKVYKLAAASQNSSHPQLGSRPCPCS</sequence>
<name>A0A6I9QKI7_ELAGV</name>
<dbReference type="OrthoDB" id="529273at2759"/>
<dbReference type="FunCoup" id="A0A6I9QKI7">
    <property type="interactions" value="291"/>
</dbReference>
<dbReference type="PANTHER" id="PTHR20961">
    <property type="entry name" value="GLYCOSYLTRANSFERASE"/>
    <property type="match status" value="1"/>
</dbReference>
<evidence type="ECO:0000313" key="11">
    <source>
        <dbReference type="RefSeq" id="XP_010911207.2"/>
    </source>
</evidence>
<evidence type="ECO:0000256" key="4">
    <source>
        <dbReference type="ARBA" id="ARBA00022679"/>
    </source>
</evidence>
<keyword evidence="5" id="KW-0812">Transmembrane</keyword>
<keyword evidence="6" id="KW-1133">Transmembrane helix</keyword>